<dbReference type="PANTHER" id="PTHR43553">
    <property type="entry name" value="HEAVY METAL TRANSPORTER"/>
    <property type="match status" value="1"/>
</dbReference>
<keyword evidence="9" id="KW-0472">Membrane</keyword>
<dbReference type="Proteomes" id="UP000014148">
    <property type="component" value="Unassembled WGS sequence"/>
</dbReference>
<accession>R2NXR0</accession>
<evidence type="ECO:0000313" key="12">
    <source>
        <dbReference type="EMBL" id="EOH76807.1"/>
    </source>
</evidence>
<dbReference type="InterPro" id="IPR050095">
    <property type="entry name" value="ECF_ABC_transporter_ATP-bd"/>
</dbReference>
<dbReference type="InterPro" id="IPR027417">
    <property type="entry name" value="P-loop_NTPase"/>
</dbReference>
<evidence type="ECO:0000256" key="2">
    <source>
        <dbReference type="ARBA" id="ARBA00005417"/>
    </source>
</evidence>
<dbReference type="GO" id="GO:0042626">
    <property type="term" value="F:ATPase-coupled transmembrane transporter activity"/>
    <property type="evidence" value="ECO:0007669"/>
    <property type="project" value="TreeGrafter"/>
</dbReference>
<dbReference type="AlphaFoldDB" id="R2NXR0"/>
<dbReference type="EMBL" id="ASWA01000005">
    <property type="protein sequence ID" value="EOT63492.1"/>
    <property type="molecule type" value="Genomic_DNA"/>
</dbReference>
<dbReference type="EMBL" id="AJAK01000017">
    <property type="protein sequence ID" value="EOH76807.1"/>
    <property type="molecule type" value="Genomic_DNA"/>
</dbReference>
<evidence type="ECO:0000313" key="14">
    <source>
        <dbReference type="Proteomes" id="UP000013783"/>
    </source>
</evidence>
<dbReference type="RefSeq" id="WP_010741297.1">
    <property type="nucleotide sequence ID" value="NZ_KB946250.1"/>
</dbReference>
<dbReference type="CDD" id="cd03226">
    <property type="entry name" value="ABC_cobalt_CbiO_domain2"/>
    <property type="match status" value="1"/>
</dbReference>
<evidence type="ECO:0000256" key="10">
    <source>
        <dbReference type="ARBA" id="ARBA00025157"/>
    </source>
</evidence>
<dbReference type="GO" id="GO:0016887">
    <property type="term" value="F:ATP hydrolysis activity"/>
    <property type="evidence" value="ECO:0007669"/>
    <property type="project" value="InterPro"/>
</dbReference>
<dbReference type="GO" id="GO:0043190">
    <property type="term" value="C:ATP-binding cassette (ABC) transporter complex"/>
    <property type="evidence" value="ECO:0007669"/>
    <property type="project" value="TreeGrafter"/>
</dbReference>
<organism evidence="12 14">
    <name type="scientific">Enterococcus malodoratus ATCC 43197</name>
    <dbReference type="NCBI Taxonomy" id="1158601"/>
    <lineage>
        <taxon>Bacteria</taxon>
        <taxon>Bacillati</taxon>
        <taxon>Bacillota</taxon>
        <taxon>Bacilli</taxon>
        <taxon>Lactobacillales</taxon>
        <taxon>Enterococcaceae</taxon>
        <taxon>Enterococcus</taxon>
    </lineage>
</organism>
<dbReference type="OrthoDB" id="501320at2"/>
<dbReference type="PANTHER" id="PTHR43553:SF23">
    <property type="entry name" value="ABC TRANSPORTER ATP-BINDING COMPONENT"/>
    <property type="match status" value="1"/>
</dbReference>
<evidence type="ECO:0000256" key="4">
    <source>
        <dbReference type="ARBA" id="ARBA00022475"/>
    </source>
</evidence>
<dbReference type="CDD" id="cd03225">
    <property type="entry name" value="ABC_cobalt_CbiO_domain1"/>
    <property type="match status" value="1"/>
</dbReference>
<evidence type="ECO:0000256" key="9">
    <source>
        <dbReference type="ARBA" id="ARBA00023136"/>
    </source>
</evidence>
<keyword evidence="8" id="KW-1278">Translocase</keyword>
<evidence type="ECO:0000256" key="8">
    <source>
        <dbReference type="ARBA" id="ARBA00022967"/>
    </source>
</evidence>
<comment type="similarity">
    <text evidence="2">Belongs to the ABC transporter superfamily.</text>
</comment>
<comment type="subcellular location">
    <subcellularLocation>
        <location evidence="1">Cell membrane</location>
        <topology evidence="1">Peripheral membrane protein</topology>
    </subcellularLocation>
</comment>
<protein>
    <recommendedName>
        <fullName evidence="11">ABC transporter domain-containing protein</fullName>
    </recommendedName>
</protein>
<dbReference type="Gene3D" id="3.40.50.300">
    <property type="entry name" value="P-loop containing nucleotide triphosphate hydrolases"/>
    <property type="match status" value="2"/>
</dbReference>
<dbReference type="GO" id="GO:0005524">
    <property type="term" value="F:ATP binding"/>
    <property type="evidence" value="ECO:0007669"/>
    <property type="project" value="UniProtKB-KW"/>
</dbReference>
<dbReference type="InterPro" id="IPR003439">
    <property type="entry name" value="ABC_transporter-like_ATP-bd"/>
</dbReference>
<keyword evidence="7" id="KW-0067">ATP-binding</keyword>
<dbReference type="InterPro" id="IPR015856">
    <property type="entry name" value="ABC_transpr_CbiO/EcfA_su"/>
</dbReference>
<keyword evidence="5" id="KW-0677">Repeat</keyword>
<dbReference type="Proteomes" id="UP000013783">
    <property type="component" value="Unassembled WGS sequence"/>
</dbReference>
<evidence type="ECO:0000256" key="3">
    <source>
        <dbReference type="ARBA" id="ARBA00022448"/>
    </source>
</evidence>
<sequence>MIKQAIKLTDISFSYDAGEPQLKNLSLEIKKGECVLVTGASGCGKTTLTRLINGLIPHYYEGELTGELYLNGENTQEMEDWEYGKQVGSVFQDARSQFFTSNVLDELAFASENYCQSAETINRRIDYVLQLNQMEQLKKRKLAQLSSGEKQKVAMGAVEVHFPEIFVLDEPSANLDNQGNSQLSATIKQLKQAGKTIVVADHRIHYLMDVVDRVVYMAKGEIAAQWTIDEFRHLSKASVHSFDLREKQEISITDLLRADTGKEQSDSSFLSLKGLTIGYHRLAPSLIKNLDLEVAKGEIILITGENGLGKTTLARTLCGLNKQQAGTISINGQPQSVKKRREKCWFVLQDADYQLFSDSVWNELLLGTKKTDADVVKAERLLKELNLLKFKDQHPATLSGGQKQRLVFAVGLMREPELLILDEPTSGLDAGNMRRVQRMIVDYANKGITFVIITHDFEFAKGFGHSTIQLGNSSSSKTKQPDLAVFE</sequence>
<evidence type="ECO:0000256" key="1">
    <source>
        <dbReference type="ARBA" id="ARBA00004202"/>
    </source>
</evidence>
<keyword evidence="3" id="KW-0813">Transport</keyword>
<dbReference type="PROSITE" id="PS50893">
    <property type="entry name" value="ABC_TRANSPORTER_2"/>
    <property type="match status" value="2"/>
</dbReference>
<keyword evidence="15" id="KW-1185">Reference proteome</keyword>
<evidence type="ECO:0000313" key="13">
    <source>
        <dbReference type="EMBL" id="EOT63492.1"/>
    </source>
</evidence>
<evidence type="ECO:0000256" key="6">
    <source>
        <dbReference type="ARBA" id="ARBA00022741"/>
    </source>
</evidence>
<evidence type="ECO:0000256" key="7">
    <source>
        <dbReference type="ARBA" id="ARBA00022840"/>
    </source>
</evidence>
<dbReference type="PROSITE" id="PS00211">
    <property type="entry name" value="ABC_TRANSPORTER_1"/>
    <property type="match status" value="1"/>
</dbReference>
<dbReference type="InterPro" id="IPR003593">
    <property type="entry name" value="AAA+_ATPase"/>
</dbReference>
<dbReference type="PATRIC" id="fig|1158601.3.peg.2442"/>
<gene>
    <name evidence="13" type="ORF">I585_04322</name>
    <name evidence="12" type="ORF">UAI_02482</name>
</gene>
<keyword evidence="6" id="KW-0547">Nucleotide-binding</keyword>
<feature type="domain" description="ABC transporter" evidence="11">
    <location>
        <begin position="272"/>
        <end position="487"/>
    </location>
</feature>
<dbReference type="SUPFAM" id="SSF52540">
    <property type="entry name" value="P-loop containing nucleoside triphosphate hydrolases"/>
    <property type="match status" value="2"/>
</dbReference>
<feature type="domain" description="ABC transporter" evidence="11">
    <location>
        <begin position="6"/>
        <end position="244"/>
    </location>
</feature>
<dbReference type="eggNOG" id="COG1129">
    <property type="taxonomic scope" value="Bacteria"/>
</dbReference>
<reference evidence="12 14" key="1">
    <citation type="submission" date="2013-02" db="EMBL/GenBank/DDBJ databases">
        <title>The Genome Sequence of Enterococcus malodoratus ATCC_43197.</title>
        <authorList>
            <consortium name="The Broad Institute Genome Sequencing Platform"/>
            <consortium name="The Broad Institute Genome Sequencing Center for Infectious Disease"/>
            <person name="Earl A.M."/>
            <person name="Gilmore M.S."/>
            <person name="Lebreton F."/>
            <person name="Walker B."/>
            <person name="Young S.K."/>
            <person name="Zeng Q."/>
            <person name="Gargeya S."/>
            <person name="Fitzgerald M."/>
            <person name="Haas B."/>
            <person name="Abouelleil A."/>
            <person name="Alvarado L."/>
            <person name="Arachchi H.M."/>
            <person name="Berlin A.M."/>
            <person name="Chapman S.B."/>
            <person name="Dewar J."/>
            <person name="Goldberg J."/>
            <person name="Griggs A."/>
            <person name="Gujja S."/>
            <person name="Hansen M."/>
            <person name="Howarth C."/>
            <person name="Imamovic A."/>
            <person name="Larimer J."/>
            <person name="McCowan C."/>
            <person name="Murphy C."/>
            <person name="Neiman D."/>
            <person name="Pearson M."/>
            <person name="Priest M."/>
            <person name="Roberts A."/>
            <person name="Saif S."/>
            <person name="Shea T."/>
            <person name="Sisk P."/>
            <person name="Sykes S."/>
            <person name="Wortman J."/>
            <person name="Nusbaum C."/>
            <person name="Birren B."/>
        </authorList>
    </citation>
    <scope>NUCLEOTIDE SEQUENCE [LARGE SCALE GENOMIC DNA]</scope>
    <source>
        <strain evidence="12 14">ATCC 43197</strain>
    </source>
</reference>
<name>R2NXR0_9ENTE</name>
<dbReference type="Pfam" id="PF00005">
    <property type="entry name" value="ABC_tran"/>
    <property type="match status" value="2"/>
</dbReference>
<dbReference type="STRING" id="71451.RV07_GL003466"/>
<comment type="caution">
    <text evidence="12">The sequence shown here is derived from an EMBL/GenBank/DDBJ whole genome shotgun (WGS) entry which is preliminary data.</text>
</comment>
<dbReference type="SMART" id="SM00382">
    <property type="entry name" value="AAA"/>
    <property type="match status" value="2"/>
</dbReference>
<evidence type="ECO:0000259" key="11">
    <source>
        <dbReference type="PROSITE" id="PS50893"/>
    </source>
</evidence>
<evidence type="ECO:0000256" key="5">
    <source>
        <dbReference type="ARBA" id="ARBA00022737"/>
    </source>
</evidence>
<evidence type="ECO:0000313" key="15">
    <source>
        <dbReference type="Proteomes" id="UP000014148"/>
    </source>
</evidence>
<proteinExistence type="inferred from homology"/>
<dbReference type="InterPro" id="IPR017871">
    <property type="entry name" value="ABC_transporter-like_CS"/>
</dbReference>
<reference evidence="13 15" key="2">
    <citation type="submission" date="2013-03" db="EMBL/GenBank/DDBJ databases">
        <title>The Genome Sequence of Enterococcus malodoratus ATCC_43197 (PacBio/Illumina hybrid assembly).</title>
        <authorList>
            <consortium name="The Broad Institute Genomics Platform"/>
            <consortium name="The Broad Institute Genome Sequencing Center for Infectious Disease"/>
            <person name="Earl A."/>
            <person name="Russ C."/>
            <person name="Gilmore M."/>
            <person name="Surin D."/>
            <person name="Walker B."/>
            <person name="Young S."/>
            <person name="Zeng Q."/>
            <person name="Gargeya S."/>
            <person name="Fitzgerald M."/>
            <person name="Haas B."/>
            <person name="Abouelleil A."/>
            <person name="Allen A.W."/>
            <person name="Alvarado L."/>
            <person name="Arachchi H.M."/>
            <person name="Berlin A.M."/>
            <person name="Chapman S.B."/>
            <person name="Gainer-Dewar J."/>
            <person name="Goldberg J."/>
            <person name="Griggs A."/>
            <person name="Gujja S."/>
            <person name="Hansen M."/>
            <person name="Howarth C."/>
            <person name="Imamovic A."/>
            <person name="Ireland A."/>
            <person name="Larimer J."/>
            <person name="McCowan C."/>
            <person name="Murphy C."/>
            <person name="Pearson M."/>
            <person name="Poon T.W."/>
            <person name="Priest M."/>
            <person name="Roberts A."/>
            <person name="Saif S."/>
            <person name="Shea T."/>
            <person name="Sisk P."/>
            <person name="Sykes S."/>
            <person name="Wortman J."/>
            <person name="Nusbaum C."/>
            <person name="Birren B."/>
        </authorList>
    </citation>
    <scope>NUCLEOTIDE SEQUENCE [LARGE SCALE GENOMIC DNA]</scope>
    <source>
        <strain evidence="13 15">ATCC 43197</strain>
    </source>
</reference>
<keyword evidence="4" id="KW-1003">Cell membrane</keyword>
<comment type="function">
    <text evidence="10">Probably part of an ABC transporter complex. Responsible for energy coupling to the transport system.</text>
</comment>